<keyword evidence="1" id="KW-0472">Membrane</keyword>
<protein>
    <recommendedName>
        <fullName evidence="3">Transmembrane protein</fullName>
    </recommendedName>
</protein>
<organism evidence="2">
    <name type="scientific">Marseillevirus LCMAC202</name>
    <dbReference type="NCBI Taxonomy" id="2506606"/>
    <lineage>
        <taxon>Viruses</taxon>
        <taxon>Varidnaviria</taxon>
        <taxon>Bamfordvirae</taxon>
        <taxon>Nucleocytoviricota</taxon>
        <taxon>Megaviricetes</taxon>
        <taxon>Pimascovirales</taxon>
        <taxon>Pimascovirales incertae sedis</taxon>
        <taxon>Marseilleviridae</taxon>
    </lineage>
</organism>
<evidence type="ECO:0000256" key="1">
    <source>
        <dbReference type="SAM" id="Phobius"/>
    </source>
</evidence>
<reference evidence="2" key="1">
    <citation type="journal article" date="2019" name="MBio">
        <title>Virus Genomes from Deep Sea Sediments Expand the Ocean Megavirome and Support Independent Origins of Viral Gigantism.</title>
        <authorList>
            <person name="Backstrom D."/>
            <person name="Yutin N."/>
            <person name="Jorgensen S.L."/>
            <person name="Dharamshi J."/>
            <person name="Homa F."/>
            <person name="Zaremba-Niedwiedzka K."/>
            <person name="Spang A."/>
            <person name="Wolf Y.I."/>
            <person name="Koonin E.V."/>
            <person name="Ettema T.J."/>
        </authorList>
    </citation>
    <scope>NUCLEOTIDE SEQUENCE</scope>
</reference>
<keyword evidence="1" id="KW-0812">Transmembrane</keyword>
<accession>A0A481YWX2</accession>
<proteinExistence type="predicted"/>
<keyword evidence="1" id="KW-1133">Transmembrane helix</keyword>
<gene>
    <name evidence="2" type="ORF">LCMAC202_00040</name>
</gene>
<sequence length="104" mass="11752">MKLKLSTLVVIIGIIFFAYYYFIYSPCQPAESKQPPYIPMPPVPEEAEESRMINYGNELTPLDIPFGNEGFEVTALDDYNGESSQAGNVRPDNVMRLEEPVTML</sequence>
<name>A0A481YWX2_9VIRU</name>
<evidence type="ECO:0000313" key="2">
    <source>
        <dbReference type="EMBL" id="QBK87668.1"/>
    </source>
</evidence>
<dbReference type="EMBL" id="MK500369">
    <property type="protein sequence ID" value="QBK87668.1"/>
    <property type="molecule type" value="Genomic_DNA"/>
</dbReference>
<feature type="transmembrane region" description="Helical" evidence="1">
    <location>
        <begin position="7"/>
        <end position="24"/>
    </location>
</feature>
<evidence type="ECO:0008006" key="3">
    <source>
        <dbReference type="Google" id="ProtNLM"/>
    </source>
</evidence>